<organism evidence="1 2">
    <name type="scientific">Bordetella bronchiseptica (strain ATCC BAA-588 / NCTC 13252 / RB50)</name>
    <name type="common">Alcaligenes bronchisepticus</name>
    <dbReference type="NCBI Taxonomy" id="257310"/>
    <lineage>
        <taxon>Bacteria</taxon>
        <taxon>Pseudomonadati</taxon>
        <taxon>Pseudomonadota</taxon>
        <taxon>Betaproteobacteria</taxon>
        <taxon>Burkholderiales</taxon>
        <taxon>Alcaligenaceae</taxon>
        <taxon>Bordetella</taxon>
    </lineage>
</organism>
<dbReference type="EMBL" id="BX640442">
    <property type="protein sequence ID" value="CAE32206.1"/>
    <property type="molecule type" value="Genomic_DNA"/>
</dbReference>
<dbReference type="HOGENOM" id="CLU_152564_0_0_4"/>
<evidence type="ECO:0000313" key="1">
    <source>
        <dbReference type="EMBL" id="CAE32206.1"/>
    </source>
</evidence>
<proteinExistence type="predicted"/>
<dbReference type="KEGG" id="bbr:BB1709"/>
<name>A0A0H3LLH8_BORBR</name>
<evidence type="ECO:0008006" key="3">
    <source>
        <dbReference type="Google" id="ProtNLM"/>
    </source>
</evidence>
<protein>
    <recommendedName>
        <fullName evidence="3">Peptidoglycan endopeptidase</fullName>
    </recommendedName>
</protein>
<dbReference type="Proteomes" id="UP000001027">
    <property type="component" value="Chromosome"/>
</dbReference>
<reference evidence="1 2" key="1">
    <citation type="journal article" date="2003" name="Nat. Genet.">
        <title>Comparative analysis of the genome sequences of Bordetella pertussis, Bordetella parapertussis and Bordetella bronchiseptica.</title>
        <authorList>
            <person name="Parkhill J."/>
            <person name="Sebaihia M."/>
            <person name="Preston A."/>
            <person name="Murphy L.D."/>
            <person name="Thomson N.R."/>
            <person name="Harris D.E."/>
            <person name="Holden M.T.G."/>
            <person name="Churcher C.M."/>
            <person name="Bentley S.D."/>
            <person name="Mungall K.L."/>
            <person name="Cerdeno-Tarraga A.-M."/>
            <person name="Temple L."/>
            <person name="James K.D."/>
            <person name="Harris B."/>
            <person name="Quail M.A."/>
            <person name="Achtman M."/>
            <person name="Atkin R."/>
            <person name="Baker S."/>
            <person name="Basham D."/>
            <person name="Bason N."/>
            <person name="Cherevach I."/>
            <person name="Chillingworth T."/>
            <person name="Collins M."/>
            <person name="Cronin A."/>
            <person name="Davis P."/>
            <person name="Doggett J."/>
            <person name="Feltwell T."/>
            <person name="Goble A."/>
            <person name="Hamlin N."/>
            <person name="Hauser H."/>
            <person name="Holroyd S."/>
            <person name="Jagels K."/>
            <person name="Leather S."/>
            <person name="Moule S."/>
            <person name="Norberczak H."/>
            <person name="O'Neil S."/>
            <person name="Ormond D."/>
            <person name="Price C."/>
            <person name="Rabbinowitsch E."/>
            <person name="Rutter S."/>
            <person name="Sanders M."/>
            <person name="Saunders D."/>
            <person name="Seeger K."/>
            <person name="Sharp S."/>
            <person name="Simmonds M."/>
            <person name="Skelton J."/>
            <person name="Squares R."/>
            <person name="Squares S."/>
            <person name="Stevens K."/>
            <person name="Unwin L."/>
            <person name="Whitehead S."/>
            <person name="Barrell B.G."/>
            <person name="Maskell D.J."/>
        </authorList>
    </citation>
    <scope>NUCLEOTIDE SEQUENCE [LARGE SCALE GENOMIC DNA]</scope>
    <source>
        <strain evidence="1 2">ATCC BAA-588 / NCTC 13252 / RB50</strain>
    </source>
</reference>
<gene>
    <name evidence="1" type="ordered locus">BB1709</name>
</gene>
<dbReference type="eggNOG" id="ENOG50331M9">
    <property type="taxonomic scope" value="Bacteria"/>
</dbReference>
<evidence type="ECO:0000313" key="2">
    <source>
        <dbReference type="Proteomes" id="UP000001027"/>
    </source>
</evidence>
<sequence>MHWSDRYLNRPYVPEVGDCASFAELVACEVLGIVPGLPGSHEDTLRAQAAQIARVKADFADRVAQPVEGHPVLLTSRGDLFHIGVMCQLAGEWWVLHADKSFGAVIRQRLRAMTMIDYKIEGFYRWKS</sequence>
<dbReference type="RefSeq" id="WP_010926269.1">
    <property type="nucleotide sequence ID" value="NC_002927.3"/>
</dbReference>
<dbReference type="AlphaFoldDB" id="A0A0H3LLH8"/>
<accession>A0A0H3LLH8</accession>